<dbReference type="SUPFAM" id="SSF52172">
    <property type="entry name" value="CheY-like"/>
    <property type="match status" value="1"/>
</dbReference>
<reference evidence="9 10" key="2">
    <citation type="submission" date="2023-05" db="EMBL/GenBank/DDBJ databases">
        <title>Cataloging the Phylogenetic Diversity of Human Bladder Bacteria.</title>
        <authorList>
            <person name="Du J."/>
        </authorList>
    </citation>
    <scope>NUCLEOTIDE SEQUENCE [LARGE SCALE GENOMIC DNA]</scope>
    <source>
        <strain evidence="6 9">UMB6972</strain>
        <strain evidence="5 10">UMB9230</strain>
    </source>
</reference>
<dbReference type="InterPro" id="IPR016032">
    <property type="entry name" value="Sig_transdc_resp-reg_C-effctor"/>
</dbReference>
<dbReference type="CDD" id="cd06170">
    <property type="entry name" value="LuxR_C_like"/>
    <property type="match status" value="1"/>
</dbReference>
<organism evidence="7 8">
    <name type="scientific">Gardnerella vaginalis</name>
    <dbReference type="NCBI Taxonomy" id="2702"/>
    <lineage>
        <taxon>Bacteria</taxon>
        <taxon>Bacillati</taxon>
        <taxon>Actinomycetota</taxon>
        <taxon>Actinomycetes</taxon>
        <taxon>Bifidobacteriales</taxon>
        <taxon>Bifidobacteriaceae</taxon>
        <taxon>Gardnerella</taxon>
    </lineage>
</organism>
<evidence type="ECO:0000313" key="7">
    <source>
        <dbReference type="EMBL" id="RFT27252.1"/>
    </source>
</evidence>
<protein>
    <submittedName>
        <fullName evidence="7">DNA-binding response regulator</fullName>
    </submittedName>
    <submittedName>
        <fullName evidence="5">Response regulator transcription factor</fullName>
    </submittedName>
</protein>
<dbReference type="GO" id="GO:0006355">
    <property type="term" value="P:regulation of DNA-templated transcription"/>
    <property type="evidence" value="ECO:0007669"/>
    <property type="project" value="InterPro"/>
</dbReference>
<name>A0A1H1MV28_GARVA</name>
<dbReference type="GeneID" id="45576197"/>
<dbReference type="Pfam" id="PF00196">
    <property type="entry name" value="GerE"/>
    <property type="match status" value="1"/>
</dbReference>
<dbReference type="PRINTS" id="PR00038">
    <property type="entry name" value="HTHLUXR"/>
</dbReference>
<dbReference type="PANTHER" id="PTHR45566:SF2">
    <property type="entry name" value="NARL SUBFAMILY"/>
    <property type="match status" value="1"/>
</dbReference>
<dbReference type="GO" id="GO:0003677">
    <property type="term" value="F:DNA binding"/>
    <property type="evidence" value="ECO:0007669"/>
    <property type="project" value="UniProtKB-KW"/>
</dbReference>
<dbReference type="PROSITE" id="PS00622">
    <property type="entry name" value="HTH_LUXR_1"/>
    <property type="match status" value="1"/>
</dbReference>
<dbReference type="AlphaFoldDB" id="A0A1H1MV28"/>
<accession>A0A1H1MV28</accession>
<dbReference type="Proteomes" id="UP001240561">
    <property type="component" value="Unassembled WGS sequence"/>
</dbReference>
<dbReference type="EMBL" id="JASOLZ010000005">
    <property type="protein sequence ID" value="MDK6861968.1"/>
    <property type="molecule type" value="Genomic_DNA"/>
</dbReference>
<dbReference type="PROSITE" id="PS50110">
    <property type="entry name" value="RESPONSE_REGULATORY"/>
    <property type="match status" value="1"/>
</dbReference>
<dbReference type="SUPFAM" id="SSF46894">
    <property type="entry name" value="C-terminal effector domain of the bipartite response regulators"/>
    <property type="match status" value="1"/>
</dbReference>
<dbReference type="InterPro" id="IPR011006">
    <property type="entry name" value="CheY-like_superfamily"/>
</dbReference>
<reference evidence="7 8" key="1">
    <citation type="submission" date="2017-07" db="EMBL/GenBank/DDBJ databases">
        <title>A comparative genomics approach to explaining the enigmatic role of Gardnerella vaginalis in the vaginal microbiome.</title>
        <authorList>
            <person name="Vancuren S.J."/>
            <person name="Hill J.E."/>
        </authorList>
    </citation>
    <scope>NUCLEOTIDE SEQUENCE [LARGE SCALE GENOMIC DNA]</scope>
    <source>
        <strain evidence="7 8">WP023</strain>
    </source>
</reference>
<evidence type="ECO:0000313" key="9">
    <source>
        <dbReference type="Proteomes" id="UP001238969"/>
    </source>
</evidence>
<dbReference type="SMART" id="SM00421">
    <property type="entry name" value="HTH_LUXR"/>
    <property type="match status" value="1"/>
</dbReference>
<dbReference type="SMART" id="SM00448">
    <property type="entry name" value="REC"/>
    <property type="match status" value="1"/>
</dbReference>
<feature type="domain" description="Response regulatory" evidence="4">
    <location>
        <begin position="7"/>
        <end position="124"/>
    </location>
</feature>
<dbReference type="EMBL" id="JASOGJ010000007">
    <property type="protein sequence ID" value="MDK6695951.1"/>
    <property type="molecule type" value="Genomic_DNA"/>
</dbReference>
<dbReference type="PANTHER" id="PTHR45566">
    <property type="entry name" value="HTH-TYPE TRANSCRIPTIONAL REGULATOR YHJB-RELATED"/>
    <property type="match status" value="1"/>
</dbReference>
<dbReference type="EMBL" id="NNRU01000007">
    <property type="protein sequence ID" value="RFT27252.1"/>
    <property type="molecule type" value="Genomic_DNA"/>
</dbReference>
<keyword evidence="2" id="KW-0597">Phosphoprotein</keyword>
<dbReference type="InterPro" id="IPR001789">
    <property type="entry name" value="Sig_transdc_resp-reg_receiver"/>
</dbReference>
<feature type="domain" description="HTH luxR-type" evidence="3">
    <location>
        <begin position="151"/>
        <end position="217"/>
    </location>
</feature>
<evidence type="ECO:0000256" key="1">
    <source>
        <dbReference type="ARBA" id="ARBA00023125"/>
    </source>
</evidence>
<dbReference type="OMA" id="IAMNDIN"/>
<dbReference type="Proteomes" id="UP000258379">
    <property type="component" value="Unassembled WGS sequence"/>
</dbReference>
<feature type="modified residue" description="4-aspartylphosphate" evidence="2">
    <location>
        <position position="59"/>
    </location>
</feature>
<evidence type="ECO:0000313" key="6">
    <source>
        <dbReference type="EMBL" id="MDK6861968.1"/>
    </source>
</evidence>
<dbReference type="RefSeq" id="WP_004113741.1">
    <property type="nucleotide sequence ID" value="NZ_CP033836.1"/>
</dbReference>
<dbReference type="InterPro" id="IPR036388">
    <property type="entry name" value="WH-like_DNA-bd_sf"/>
</dbReference>
<evidence type="ECO:0000259" key="4">
    <source>
        <dbReference type="PROSITE" id="PS50110"/>
    </source>
</evidence>
<evidence type="ECO:0000313" key="10">
    <source>
        <dbReference type="Proteomes" id="UP001240561"/>
    </source>
</evidence>
<dbReference type="InterPro" id="IPR051015">
    <property type="entry name" value="EvgA-like"/>
</dbReference>
<evidence type="ECO:0000259" key="3">
    <source>
        <dbReference type="PROSITE" id="PS50043"/>
    </source>
</evidence>
<dbReference type="GO" id="GO:0000160">
    <property type="term" value="P:phosphorelay signal transduction system"/>
    <property type="evidence" value="ECO:0007669"/>
    <property type="project" value="InterPro"/>
</dbReference>
<dbReference type="Gene3D" id="1.10.10.10">
    <property type="entry name" value="Winged helix-like DNA-binding domain superfamily/Winged helix DNA-binding domain"/>
    <property type="match status" value="1"/>
</dbReference>
<comment type="caution">
    <text evidence="7">The sequence shown here is derived from an EMBL/GenBank/DDBJ whole genome shotgun (WGS) entry which is preliminary data.</text>
</comment>
<dbReference type="InterPro" id="IPR000792">
    <property type="entry name" value="Tscrpt_reg_LuxR_C"/>
</dbReference>
<dbReference type="Pfam" id="PF00072">
    <property type="entry name" value="Response_reg"/>
    <property type="match status" value="1"/>
</dbReference>
<dbReference type="Gene3D" id="3.40.50.2300">
    <property type="match status" value="1"/>
</dbReference>
<evidence type="ECO:0000313" key="5">
    <source>
        <dbReference type="EMBL" id="MDK6695951.1"/>
    </source>
</evidence>
<dbReference type="PROSITE" id="PS50043">
    <property type="entry name" value="HTH_LUXR_2"/>
    <property type="match status" value="1"/>
</dbReference>
<gene>
    <name evidence="7" type="ORF">CG405_08265</name>
    <name evidence="5" type="ORF">QP177_05170</name>
    <name evidence="6" type="ORF">QP355_04855</name>
</gene>
<sequence>MIAKHITVGIVDDDCFCLHGLKTYIEQVVPSCSICWLSAYADQAIQFCQNQCPDVLLIDMYMSGVSGIKILYELRRRYSLPIIIAITSFPINDYALKASTAGAQGIVGKNHPETICAMLSSIANGTFKPQIIGDLHFDDTTTAFQRLQNKPKNGRLALTNHETEIIKLCSKGMTNAQIAKRLFVETCTVETILRRVFKKLNVTNRSQLITTWLHDEYLGNDTQ</sequence>
<keyword evidence="1 7" id="KW-0238">DNA-binding</keyword>
<evidence type="ECO:0000256" key="2">
    <source>
        <dbReference type="PROSITE-ProRule" id="PRU00169"/>
    </source>
</evidence>
<proteinExistence type="predicted"/>
<dbReference type="Proteomes" id="UP001238969">
    <property type="component" value="Unassembled WGS sequence"/>
</dbReference>
<evidence type="ECO:0000313" key="8">
    <source>
        <dbReference type="Proteomes" id="UP000258379"/>
    </source>
</evidence>